<evidence type="ECO:0000313" key="2">
    <source>
        <dbReference type="EMBL" id="CAI9105775.1"/>
    </source>
</evidence>
<name>A0AAV1DD51_OLDCO</name>
<dbReference type="EMBL" id="OX459122">
    <property type="protein sequence ID" value="CAI9105775.1"/>
    <property type="molecule type" value="Genomic_DNA"/>
</dbReference>
<sequence>MPKPVPKWKPRVDSYKKDDNATIQASTSGLSGLEKENIPIDVDASAQINTEMHEKISLSTSLNELLSEPVSEPDKNVTANAENGVNLSNQSELCVSTIEQQQEKQRAAFVQPVAEIPNSMNLSLLDTAIVYSMNSARNGV</sequence>
<gene>
    <name evidence="2" type="ORF">OLC1_LOCUS14399</name>
</gene>
<organism evidence="2 3">
    <name type="scientific">Oldenlandia corymbosa var. corymbosa</name>
    <dbReference type="NCBI Taxonomy" id="529605"/>
    <lineage>
        <taxon>Eukaryota</taxon>
        <taxon>Viridiplantae</taxon>
        <taxon>Streptophyta</taxon>
        <taxon>Embryophyta</taxon>
        <taxon>Tracheophyta</taxon>
        <taxon>Spermatophyta</taxon>
        <taxon>Magnoliopsida</taxon>
        <taxon>eudicotyledons</taxon>
        <taxon>Gunneridae</taxon>
        <taxon>Pentapetalae</taxon>
        <taxon>asterids</taxon>
        <taxon>lamiids</taxon>
        <taxon>Gentianales</taxon>
        <taxon>Rubiaceae</taxon>
        <taxon>Rubioideae</taxon>
        <taxon>Spermacoceae</taxon>
        <taxon>Hedyotis-Oldenlandia complex</taxon>
        <taxon>Oldenlandia</taxon>
    </lineage>
</organism>
<reference evidence="2" key="1">
    <citation type="submission" date="2023-03" db="EMBL/GenBank/DDBJ databases">
        <authorList>
            <person name="Julca I."/>
        </authorList>
    </citation>
    <scope>NUCLEOTIDE SEQUENCE</scope>
</reference>
<keyword evidence="3" id="KW-1185">Reference proteome</keyword>
<accession>A0AAV1DD51</accession>
<evidence type="ECO:0000313" key="3">
    <source>
        <dbReference type="Proteomes" id="UP001161247"/>
    </source>
</evidence>
<dbReference type="AlphaFoldDB" id="A0AAV1DD51"/>
<feature type="region of interest" description="Disordered" evidence="1">
    <location>
        <begin position="1"/>
        <end position="30"/>
    </location>
</feature>
<feature type="compositionally biased region" description="Polar residues" evidence="1">
    <location>
        <begin position="21"/>
        <end position="30"/>
    </location>
</feature>
<protein>
    <submittedName>
        <fullName evidence="2">OLC1v1004788C1</fullName>
    </submittedName>
</protein>
<evidence type="ECO:0000256" key="1">
    <source>
        <dbReference type="SAM" id="MobiDB-lite"/>
    </source>
</evidence>
<feature type="compositionally biased region" description="Basic and acidic residues" evidence="1">
    <location>
        <begin position="10"/>
        <end position="20"/>
    </location>
</feature>
<proteinExistence type="predicted"/>
<dbReference type="Proteomes" id="UP001161247">
    <property type="component" value="Chromosome 5"/>
</dbReference>